<keyword evidence="3" id="KW-1185">Reference proteome</keyword>
<dbReference type="EMBL" id="FRXN01000005">
    <property type="protein sequence ID" value="SHO64185.1"/>
    <property type="molecule type" value="Genomic_DNA"/>
</dbReference>
<dbReference type="AlphaFoldDB" id="A0A1M7ZGZ2"/>
<proteinExistence type="predicted"/>
<gene>
    <name evidence="2" type="ORF">SAMN04488108_3280</name>
</gene>
<keyword evidence="1" id="KW-1133">Transmembrane helix</keyword>
<keyword evidence="1" id="KW-0472">Membrane</keyword>
<dbReference type="RefSeq" id="WP_262710387.1">
    <property type="nucleotide sequence ID" value="NZ_FRXN01000005.1"/>
</dbReference>
<organism evidence="2 3">
    <name type="scientific">Algoriphagus zhangzhouensis</name>
    <dbReference type="NCBI Taxonomy" id="1073327"/>
    <lineage>
        <taxon>Bacteria</taxon>
        <taxon>Pseudomonadati</taxon>
        <taxon>Bacteroidota</taxon>
        <taxon>Cytophagia</taxon>
        <taxon>Cytophagales</taxon>
        <taxon>Cyclobacteriaceae</taxon>
        <taxon>Algoriphagus</taxon>
    </lineage>
</organism>
<dbReference type="Proteomes" id="UP000184609">
    <property type="component" value="Unassembled WGS sequence"/>
</dbReference>
<reference evidence="3" key="1">
    <citation type="submission" date="2016-12" db="EMBL/GenBank/DDBJ databases">
        <authorList>
            <person name="Varghese N."/>
            <person name="Submissions S."/>
        </authorList>
    </citation>
    <scope>NUCLEOTIDE SEQUENCE [LARGE SCALE GENOMIC DNA]</scope>
    <source>
        <strain evidence="3">DSM 25035</strain>
    </source>
</reference>
<keyword evidence="1" id="KW-0812">Transmembrane</keyword>
<evidence type="ECO:0000313" key="3">
    <source>
        <dbReference type="Proteomes" id="UP000184609"/>
    </source>
</evidence>
<evidence type="ECO:0000256" key="1">
    <source>
        <dbReference type="SAM" id="Phobius"/>
    </source>
</evidence>
<evidence type="ECO:0000313" key="2">
    <source>
        <dbReference type="EMBL" id="SHO64185.1"/>
    </source>
</evidence>
<accession>A0A1M7ZGZ2</accession>
<sequence>MSNTGIIIVVSIVALHFVIGIGYLVFKLSGKSEDEKDSKNP</sequence>
<protein>
    <submittedName>
        <fullName evidence="2">Uncharacterized protein</fullName>
    </submittedName>
</protein>
<name>A0A1M7ZGZ2_9BACT</name>
<feature type="transmembrane region" description="Helical" evidence="1">
    <location>
        <begin position="6"/>
        <end position="26"/>
    </location>
</feature>